<evidence type="ECO:0000313" key="4">
    <source>
        <dbReference type="EMBL" id="KAK3248780.1"/>
    </source>
</evidence>
<dbReference type="InterPro" id="IPR043502">
    <property type="entry name" value="DNA/RNA_pol_sf"/>
</dbReference>
<reference evidence="4 5" key="1">
    <citation type="journal article" date="2015" name="Genome Biol. Evol.">
        <title>Comparative Genomics of a Bacterivorous Green Alga Reveals Evolutionary Causalities and Consequences of Phago-Mixotrophic Mode of Nutrition.</title>
        <authorList>
            <person name="Burns J.A."/>
            <person name="Paasch A."/>
            <person name="Narechania A."/>
            <person name="Kim E."/>
        </authorList>
    </citation>
    <scope>NUCLEOTIDE SEQUENCE [LARGE SCALE GENOMIC DNA]</scope>
    <source>
        <strain evidence="4 5">PLY_AMNH</strain>
    </source>
</reference>
<gene>
    <name evidence="4" type="ORF">CYMTET_41757</name>
</gene>
<dbReference type="Gene3D" id="3.30.70.270">
    <property type="match status" value="1"/>
</dbReference>
<dbReference type="AlphaFoldDB" id="A0AAE0C752"/>
<dbReference type="Gene3D" id="3.10.10.10">
    <property type="entry name" value="HIV Type 1 Reverse Transcriptase, subunit A, domain 1"/>
    <property type="match status" value="1"/>
</dbReference>
<dbReference type="Proteomes" id="UP001190700">
    <property type="component" value="Unassembled WGS sequence"/>
</dbReference>
<dbReference type="SUPFAM" id="SSF56672">
    <property type="entry name" value="DNA/RNA polymerases"/>
    <property type="match status" value="1"/>
</dbReference>
<comment type="caution">
    <text evidence="4">The sequence shown here is derived from an EMBL/GenBank/DDBJ whole genome shotgun (WGS) entry which is preliminary data.</text>
</comment>
<keyword evidence="5" id="KW-1185">Reference proteome</keyword>
<organism evidence="4 5">
    <name type="scientific">Cymbomonas tetramitiformis</name>
    <dbReference type="NCBI Taxonomy" id="36881"/>
    <lineage>
        <taxon>Eukaryota</taxon>
        <taxon>Viridiplantae</taxon>
        <taxon>Chlorophyta</taxon>
        <taxon>Pyramimonadophyceae</taxon>
        <taxon>Pyramimonadales</taxon>
        <taxon>Pyramimonadaceae</taxon>
        <taxon>Cymbomonas</taxon>
    </lineage>
</organism>
<evidence type="ECO:0000256" key="1">
    <source>
        <dbReference type="ARBA" id="ARBA00023125"/>
    </source>
</evidence>
<dbReference type="SUPFAM" id="SSF47823">
    <property type="entry name" value="lambda integrase-like, N-terminal domain"/>
    <property type="match status" value="1"/>
</dbReference>
<dbReference type="PANTHER" id="PTHR33050">
    <property type="entry name" value="REVERSE TRANSCRIPTASE DOMAIN-CONTAINING PROTEIN"/>
    <property type="match status" value="1"/>
</dbReference>
<feature type="compositionally biased region" description="Basic and acidic residues" evidence="2">
    <location>
        <begin position="1"/>
        <end position="12"/>
    </location>
</feature>
<dbReference type="InterPro" id="IPR043128">
    <property type="entry name" value="Rev_trsase/Diguanyl_cyclase"/>
</dbReference>
<feature type="domain" description="Core-binding (CB)" evidence="3">
    <location>
        <begin position="660"/>
        <end position="749"/>
    </location>
</feature>
<sequence length="876" mass="99416">MSGDSKSKKDLEDFPPLPGKPSNEQASPPPTTQDLLMQQVLVLQKQQGAILEMQRQQTEEHRLLRDELQRQSEINVALEAKIAAKSGSLDSDGAAKSAEQLLERRKKLAYVPEASGNPFPPRPATLTSRMPQLYDLHGSKTYDALSKKSNSSMRYECLVLAPALSYLHDVVCECNDTLDVADDGDLSYESLQNRFHAVSNSVHGVYAMLCNRWTMLELRGQLEQEPGSSQRGGADALRAKLQFVEDRVYQAADGLVADEVLQQWLNDFDKNRGKAVLSTTAKNAANADSRGSKEDRDRRWREWKKHDEDKDGKKTNGKGGASAEVMQWITQGVKLRWKRSPPPRFDHGVSLMDASLQQQAWLNAEKERLLENGAWTRAKKRSHVSRAFLVPKPGMNKWRLVVDFRWLNPWCVKNRVKMETLKKLRRLAKPGDWCFSFDLQDGFHALGIHPDFQHFMQFDLQGELFQCSAVPFGWSDAPRVFCKFVLHRLGLRRNEKKGQWDPVQVVEHLGLEVDLRLGQFRVTERRVHKIHVKAKEILCDAARNRRWIPARRLAAFTGLCQSVYLAVPAARLYLRELYFVLAEKSSWGAKEEGAAATVVAPYWPDLSEENFKIINDSGVSELTNEAEDRNNENVKIGGDIKKNKRGSAVKNFLAQSLCERWKSELGQSRLSKLAVEMQKKALLDSTLGNYGPKAERFIQFCVNSQMQWLPATEATVLLYIASILDDGGVKATSLQPYLSAINNYHEDLRFPGPAKGRAVTRAVKGMETIQTELAMLDEENIETQRTWLRELVLHWQEQRDAAWHAAWSKTSRTQPTSYWLLPEDQKNVKASATNDWISLALGNAQAPLHPVMPALFLPKENNRKFLIVVLHVDPRQ</sequence>
<name>A0AAE0C752_9CHLO</name>
<dbReference type="InterPro" id="IPR044068">
    <property type="entry name" value="CB"/>
</dbReference>
<dbReference type="PANTHER" id="PTHR33050:SF7">
    <property type="entry name" value="RIBONUCLEASE H"/>
    <property type="match status" value="1"/>
</dbReference>
<dbReference type="Gene3D" id="1.10.150.130">
    <property type="match status" value="1"/>
</dbReference>
<protein>
    <recommendedName>
        <fullName evidence="3">Core-binding (CB) domain-containing protein</fullName>
    </recommendedName>
</protein>
<evidence type="ECO:0000313" key="5">
    <source>
        <dbReference type="Proteomes" id="UP001190700"/>
    </source>
</evidence>
<feature type="compositionally biased region" description="Basic and acidic residues" evidence="2">
    <location>
        <begin position="290"/>
        <end position="314"/>
    </location>
</feature>
<proteinExistence type="predicted"/>
<evidence type="ECO:0000259" key="3">
    <source>
        <dbReference type="PROSITE" id="PS51900"/>
    </source>
</evidence>
<accession>A0AAE0C752</accession>
<feature type="region of interest" description="Disordered" evidence="2">
    <location>
        <begin position="1"/>
        <end position="32"/>
    </location>
</feature>
<keyword evidence="1" id="KW-0238">DNA-binding</keyword>
<dbReference type="GO" id="GO:0003677">
    <property type="term" value="F:DNA binding"/>
    <property type="evidence" value="ECO:0007669"/>
    <property type="project" value="UniProtKB-KW"/>
</dbReference>
<dbReference type="EMBL" id="LGRX02027793">
    <property type="protein sequence ID" value="KAK3248780.1"/>
    <property type="molecule type" value="Genomic_DNA"/>
</dbReference>
<dbReference type="PROSITE" id="PS51900">
    <property type="entry name" value="CB"/>
    <property type="match status" value="1"/>
</dbReference>
<dbReference type="InterPro" id="IPR010998">
    <property type="entry name" value="Integrase_recombinase_N"/>
</dbReference>
<evidence type="ECO:0000256" key="2">
    <source>
        <dbReference type="SAM" id="MobiDB-lite"/>
    </source>
</evidence>
<feature type="region of interest" description="Disordered" evidence="2">
    <location>
        <begin position="279"/>
        <end position="321"/>
    </location>
</feature>
<dbReference type="InterPro" id="IPR052055">
    <property type="entry name" value="Hepadnavirus_pol/RT"/>
</dbReference>